<reference evidence="2 3" key="1">
    <citation type="submission" date="2024-04" db="EMBL/GenBank/DDBJ databases">
        <title>Human intestinal bacterial collection.</title>
        <authorList>
            <person name="Pauvert C."/>
            <person name="Hitch T.C.A."/>
            <person name="Clavel T."/>
        </authorList>
    </citation>
    <scope>NUCLEOTIDE SEQUENCE [LARGE SCALE GENOMIC DNA]</scope>
    <source>
        <strain evidence="2 3">CLA-KB-H42</strain>
    </source>
</reference>
<sequence length="132" mass="14161">MGIYRSASRSTRKGSSWHGTAFVIEALILLAFFLASIAVFMQLFGAASAQGIESRELSRAVVLAANAAERFSADPEQAGGTTETEDGLSVSCTVEPERTDAGTLYRATIVVFSNGAELYRLETARYESGVQR</sequence>
<evidence type="ECO:0000313" key="3">
    <source>
        <dbReference type="Proteomes" id="UP001487305"/>
    </source>
</evidence>
<dbReference type="RefSeq" id="WP_349227958.1">
    <property type="nucleotide sequence ID" value="NZ_JBBNOP010000020.1"/>
</dbReference>
<keyword evidence="1" id="KW-1133">Transmembrane helix</keyword>
<keyword evidence="1" id="KW-0812">Transmembrane</keyword>
<name>A0ABV1JHN8_9ACTN</name>
<dbReference type="EMBL" id="JBBNOP010000020">
    <property type="protein sequence ID" value="MEQ3364248.1"/>
    <property type="molecule type" value="Genomic_DNA"/>
</dbReference>
<accession>A0ABV1JHN8</accession>
<gene>
    <name evidence="2" type="ORF">AAA083_14810</name>
</gene>
<feature type="transmembrane region" description="Helical" evidence="1">
    <location>
        <begin position="21"/>
        <end position="44"/>
    </location>
</feature>
<evidence type="ECO:0000313" key="2">
    <source>
        <dbReference type="EMBL" id="MEQ3364248.1"/>
    </source>
</evidence>
<dbReference type="Proteomes" id="UP001487305">
    <property type="component" value="Unassembled WGS sequence"/>
</dbReference>
<proteinExistence type="predicted"/>
<protein>
    <recommendedName>
        <fullName evidence="4">Type II secretion system protein</fullName>
    </recommendedName>
</protein>
<keyword evidence="1" id="KW-0472">Membrane</keyword>
<evidence type="ECO:0000256" key="1">
    <source>
        <dbReference type="SAM" id="Phobius"/>
    </source>
</evidence>
<keyword evidence="3" id="KW-1185">Reference proteome</keyword>
<evidence type="ECO:0008006" key="4">
    <source>
        <dbReference type="Google" id="ProtNLM"/>
    </source>
</evidence>
<comment type="caution">
    <text evidence="2">The sequence shown here is derived from an EMBL/GenBank/DDBJ whole genome shotgun (WGS) entry which is preliminary data.</text>
</comment>
<organism evidence="2 3">
    <name type="scientific">Raoultibacter massiliensis</name>
    <dbReference type="NCBI Taxonomy" id="1852371"/>
    <lineage>
        <taxon>Bacteria</taxon>
        <taxon>Bacillati</taxon>
        <taxon>Actinomycetota</taxon>
        <taxon>Coriobacteriia</taxon>
        <taxon>Eggerthellales</taxon>
        <taxon>Eggerthellaceae</taxon>
        <taxon>Raoultibacter</taxon>
    </lineage>
</organism>